<organism evidence="1 2">
    <name type="scientific">Escherichia phage ESCO13</name>
    <dbReference type="NCBI Taxonomy" id="1881104"/>
    <lineage>
        <taxon>Viruses</taxon>
        <taxon>Duplodnaviria</taxon>
        <taxon>Heunggongvirae</taxon>
        <taxon>Uroviricota</taxon>
        <taxon>Caudoviricetes</taxon>
        <taxon>Stephanstirmvirinae</taxon>
        <taxon>Phapecoctavirus</taxon>
        <taxon>Phapecoctavirus ESCO13</taxon>
    </lineage>
</organism>
<evidence type="ECO:0000313" key="2">
    <source>
        <dbReference type="Proteomes" id="UP000225358"/>
    </source>
</evidence>
<dbReference type="Proteomes" id="UP000225358">
    <property type="component" value="Segment"/>
</dbReference>
<reference evidence="1" key="1">
    <citation type="submission" date="2017-02" db="EMBL/GenBank/DDBJ databases">
        <title>Complete genome sequence of two Escherichia coli phages, vB_EcoM_ ESCO5 and vB_EcoM_ESCO13, which are related to phAPEC8.</title>
        <authorList>
            <person name="Trotereau A."/>
            <person name="Gonnet M."/>
            <person name="Viardot A."/>
            <person name="Lalmanach A.-C."/>
            <person name="Guabiraba R."/>
            <person name="Chanteloup N."/>
            <person name="Schouler C."/>
        </authorList>
    </citation>
    <scope>NUCLEOTIDE SEQUENCE [LARGE SCALE GENOMIC DNA]</scope>
</reference>
<evidence type="ECO:0000313" key="1">
    <source>
        <dbReference type="EMBL" id="AOQ27327.1"/>
    </source>
</evidence>
<keyword evidence="2" id="KW-1185">Reference proteome</keyword>
<dbReference type="EMBL" id="KX552041">
    <property type="protein sequence ID" value="AOQ27327.1"/>
    <property type="molecule type" value="Genomic_DNA"/>
</dbReference>
<proteinExistence type="predicted"/>
<protein>
    <submittedName>
        <fullName evidence="1">Uncharacterized protein</fullName>
    </submittedName>
</protein>
<gene>
    <name evidence="1" type="ORF">ESCO13_00205</name>
</gene>
<accession>A0A1D7XGA2</accession>
<name>A0A1D7XGA2_9CAUD</name>
<sequence length="63" mass="7320">MKTLGTNETGEISLQEVTNDKLIKLRDVARDHLQESFKEYMEARDRVIQIQQEMIKRGIVADS</sequence>